<evidence type="ECO:0000313" key="12">
    <source>
        <dbReference type="EMBL" id="RSM86903.1"/>
    </source>
</evidence>
<dbReference type="CDD" id="cd00268">
    <property type="entry name" value="DEADc"/>
    <property type="match status" value="1"/>
</dbReference>
<dbReference type="GO" id="GO:0005524">
    <property type="term" value="F:ATP binding"/>
    <property type="evidence" value="ECO:0007669"/>
    <property type="project" value="UniProtKB-KW"/>
</dbReference>
<dbReference type="GO" id="GO:0005840">
    <property type="term" value="C:ribosome"/>
    <property type="evidence" value="ECO:0007669"/>
    <property type="project" value="TreeGrafter"/>
</dbReference>
<dbReference type="InterPro" id="IPR011545">
    <property type="entry name" value="DEAD/DEAH_box_helicase_dom"/>
</dbReference>
<dbReference type="Pfam" id="PF00270">
    <property type="entry name" value="DEAD"/>
    <property type="match status" value="1"/>
</dbReference>
<dbReference type="InterPro" id="IPR014001">
    <property type="entry name" value="Helicase_ATP-bd"/>
</dbReference>
<dbReference type="OrthoDB" id="9805696at2"/>
<evidence type="ECO:0000256" key="7">
    <source>
        <dbReference type="RuleBase" id="RU000492"/>
    </source>
</evidence>
<dbReference type="PROSITE" id="PS51195">
    <property type="entry name" value="Q_MOTIF"/>
    <property type="match status" value="1"/>
</dbReference>
<dbReference type="Gene3D" id="3.40.50.300">
    <property type="entry name" value="P-loop containing nucleotide triphosphate hydrolases"/>
    <property type="match status" value="2"/>
</dbReference>
<gene>
    <name evidence="12" type="ORF">DMH04_11645</name>
</gene>
<dbReference type="InterPro" id="IPR000629">
    <property type="entry name" value="RNA-helicase_DEAD-box_CS"/>
</dbReference>
<dbReference type="GO" id="GO:0009409">
    <property type="term" value="P:response to cold"/>
    <property type="evidence" value="ECO:0007669"/>
    <property type="project" value="TreeGrafter"/>
</dbReference>
<feature type="compositionally biased region" description="Basic and acidic residues" evidence="8">
    <location>
        <begin position="510"/>
        <end position="525"/>
    </location>
</feature>
<dbReference type="AlphaFoldDB" id="A0A428ZFM2"/>
<keyword evidence="2 7" id="KW-0547">Nucleotide-binding</keyword>
<evidence type="ECO:0000313" key="13">
    <source>
        <dbReference type="Proteomes" id="UP000287547"/>
    </source>
</evidence>
<feature type="short sequence motif" description="Q motif" evidence="6">
    <location>
        <begin position="43"/>
        <end position="71"/>
    </location>
</feature>
<proteinExistence type="inferred from homology"/>
<feature type="domain" description="Helicase C-terminal" evidence="10">
    <location>
        <begin position="271"/>
        <end position="419"/>
    </location>
</feature>
<evidence type="ECO:0000259" key="11">
    <source>
        <dbReference type="PROSITE" id="PS51195"/>
    </source>
</evidence>
<keyword evidence="4 7" id="KW-0347">Helicase</keyword>
<name>A0A428ZFM2_KIBAR</name>
<dbReference type="GO" id="GO:0016787">
    <property type="term" value="F:hydrolase activity"/>
    <property type="evidence" value="ECO:0007669"/>
    <property type="project" value="UniProtKB-KW"/>
</dbReference>
<evidence type="ECO:0000256" key="5">
    <source>
        <dbReference type="ARBA" id="ARBA00022840"/>
    </source>
</evidence>
<feature type="domain" description="Helicase ATP-binding" evidence="9">
    <location>
        <begin position="74"/>
        <end position="245"/>
    </location>
</feature>
<dbReference type="EMBL" id="QHKI01000007">
    <property type="protein sequence ID" value="RSM86903.1"/>
    <property type="molecule type" value="Genomic_DNA"/>
</dbReference>
<dbReference type="GO" id="GO:0033592">
    <property type="term" value="F:RNA strand annealing activity"/>
    <property type="evidence" value="ECO:0007669"/>
    <property type="project" value="TreeGrafter"/>
</dbReference>
<dbReference type="PROSITE" id="PS51192">
    <property type="entry name" value="HELICASE_ATP_BIND_1"/>
    <property type="match status" value="1"/>
</dbReference>
<dbReference type="SMART" id="SM00490">
    <property type="entry name" value="HELICc"/>
    <property type="match status" value="1"/>
</dbReference>
<dbReference type="InterPro" id="IPR050547">
    <property type="entry name" value="DEAD_box_RNA_helicases"/>
</dbReference>
<dbReference type="InterPro" id="IPR014014">
    <property type="entry name" value="RNA_helicase_DEAD_Q_motif"/>
</dbReference>
<feature type="compositionally biased region" description="Basic and acidic residues" evidence="8">
    <location>
        <begin position="534"/>
        <end position="546"/>
    </location>
</feature>
<keyword evidence="5 7" id="KW-0067">ATP-binding</keyword>
<feature type="domain" description="DEAD-box RNA helicase Q" evidence="11">
    <location>
        <begin position="43"/>
        <end position="71"/>
    </location>
</feature>
<evidence type="ECO:0000259" key="9">
    <source>
        <dbReference type="PROSITE" id="PS51192"/>
    </source>
</evidence>
<dbReference type="SUPFAM" id="SSF52540">
    <property type="entry name" value="P-loop containing nucleoside triphosphate hydrolases"/>
    <property type="match status" value="1"/>
</dbReference>
<dbReference type="CDD" id="cd18787">
    <property type="entry name" value="SF2_C_DEAD"/>
    <property type="match status" value="1"/>
</dbReference>
<dbReference type="Pfam" id="PF00271">
    <property type="entry name" value="Helicase_C"/>
    <property type="match status" value="1"/>
</dbReference>
<evidence type="ECO:0000256" key="1">
    <source>
        <dbReference type="ARBA" id="ARBA00012552"/>
    </source>
</evidence>
<dbReference type="GO" id="GO:0003724">
    <property type="term" value="F:RNA helicase activity"/>
    <property type="evidence" value="ECO:0007669"/>
    <property type="project" value="UniProtKB-EC"/>
</dbReference>
<dbReference type="InterPro" id="IPR027417">
    <property type="entry name" value="P-loop_NTPase"/>
</dbReference>
<evidence type="ECO:0000259" key="10">
    <source>
        <dbReference type="PROSITE" id="PS51194"/>
    </source>
</evidence>
<evidence type="ECO:0000256" key="4">
    <source>
        <dbReference type="ARBA" id="ARBA00022806"/>
    </source>
</evidence>
<reference evidence="12 13" key="1">
    <citation type="submission" date="2018-05" db="EMBL/GenBank/DDBJ databases">
        <title>Evolution of GPA BGCs.</title>
        <authorList>
            <person name="Waglechner N."/>
            <person name="Wright G.D."/>
        </authorList>
    </citation>
    <scope>NUCLEOTIDE SEQUENCE [LARGE SCALE GENOMIC DNA]</scope>
    <source>
        <strain evidence="12 13">A82846</strain>
    </source>
</reference>
<dbReference type="InterPro" id="IPR044742">
    <property type="entry name" value="DEAD/DEAH_RhlB"/>
</dbReference>
<organism evidence="12 13">
    <name type="scientific">Kibdelosporangium aridum</name>
    <dbReference type="NCBI Taxonomy" id="2030"/>
    <lineage>
        <taxon>Bacteria</taxon>
        <taxon>Bacillati</taxon>
        <taxon>Actinomycetota</taxon>
        <taxon>Actinomycetes</taxon>
        <taxon>Pseudonocardiales</taxon>
        <taxon>Pseudonocardiaceae</taxon>
        <taxon>Kibdelosporangium</taxon>
    </lineage>
</organism>
<accession>A0A428ZFM2</accession>
<evidence type="ECO:0000256" key="3">
    <source>
        <dbReference type="ARBA" id="ARBA00022801"/>
    </source>
</evidence>
<dbReference type="PROSITE" id="PS00039">
    <property type="entry name" value="DEAD_ATP_HELICASE"/>
    <property type="match status" value="1"/>
</dbReference>
<evidence type="ECO:0000256" key="8">
    <source>
        <dbReference type="SAM" id="MobiDB-lite"/>
    </source>
</evidence>
<sequence length="546" mass="60007">MTLSSTHNENLDPVALEHSEAGVPDTDTSHPLQAGAPVRGDSPTFAEFGVRDEIVKALSAAGIDRTFAIQELTLPLAMSGDDIIGQARTGMGKTLGFGVPVLHRLRTPGDGTPQALVVVPTRELCLQVTHDLTDASKHLGVRILSIYGGRPYEQQISALRKGVDVVVGTPGRLLDLAEQRHLVLGKVRSLVLDEADEMLDLGFLPDIERILGMVPEERQTMLFSATMPGPIITLARTFLNQPTHIRAEENDQGAIHERTRQFVYRAHSLDKEEIVARALQSEGRGLTMIFARTKRTAQKVADDLAERGFAAAAVHGDLGQGAREKALRAFRTGKVDVLVATDVAARGIDIDDVTHVINFQCPEDEKTYVHRIGRTGRAGRTGVAITLVDWDEEYRWKSISDALTLDMPEPVETYSTSEHLYADLGIPADATGKLPEDMQTRAGLDAEQEEDLTGGKKRRRRSSSRTRTTSRTKETRTKETPSGDGEERPPRQRQRRRRRAGEDVTATTEEAPKAPDAAEKAADKPRRQRTRRRSGVEVVRDAGETS</sequence>
<feature type="region of interest" description="Disordered" evidence="8">
    <location>
        <begin position="20"/>
        <end position="40"/>
    </location>
</feature>
<comment type="caution">
    <text evidence="12">The sequence shown here is derived from an EMBL/GenBank/DDBJ whole genome shotgun (WGS) entry which is preliminary data.</text>
</comment>
<dbReference type="PROSITE" id="PS51194">
    <property type="entry name" value="HELICASE_CTER"/>
    <property type="match status" value="1"/>
</dbReference>
<protein>
    <recommendedName>
        <fullName evidence="1">RNA helicase</fullName>
        <ecNumber evidence="1">3.6.4.13</ecNumber>
    </recommendedName>
</protein>
<feature type="compositionally biased region" description="Basic residues" evidence="8">
    <location>
        <begin position="455"/>
        <end position="470"/>
    </location>
</feature>
<feature type="region of interest" description="Disordered" evidence="8">
    <location>
        <begin position="442"/>
        <end position="546"/>
    </location>
</feature>
<feature type="compositionally biased region" description="Basic and acidic residues" evidence="8">
    <location>
        <begin position="471"/>
        <end position="490"/>
    </location>
</feature>
<keyword evidence="3 7" id="KW-0378">Hydrolase</keyword>
<comment type="similarity">
    <text evidence="7">Belongs to the DEAD box helicase family.</text>
</comment>
<dbReference type="Proteomes" id="UP000287547">
    <property type="component" value="Unassembled WGS sequence"/>
</dbReference>
<evidence type="ECO:0000256" key="6">
    <source>
        <dbReference type="PROSITE-ProRule" id="PRU00552"/>
    </source>
</evidence>
<evidence type="ECO:0000256" key="2">
    <source>
        <dbReference type="ARBA" id="ARBA00022741"/>
    </source>
</evidence>
<dbReference type="InterPro" id="IPR001650">
    <property type="entry name" value="Helicase_C-like"/>
</dbReference>
<dbReference type="GO" id="GO:0005829">
    <property type="term" value="C:cytosol"/>
    <property type="evidence" value="ECO:0007669"/>
    <property type="project" value="TreeGrafter"/>
</dbReference>
<dbReference type="SMART" id="SM00487">
    <property type="entry name" value="DEXDc"/>
    <property type="match status" value="1"/>
</dbReference>
<dbReference type="PANTHER" id="PTHR47963:SF8">
    <property type="entry name" value="ATP-DEPENDENT RNA HELICASE DEAD"/>
    <property type="match status" value="1"/>
</dbReference>
<dbReference type="PANTHER" id="PTHR47963">
    <property type="entry name" value="DEAD-BOX ATP-DEPENDENT RNA HELICASE 47, MITOCHONDRIAL"/>
    <property type="match status" value="1"/>
</dbReference>
<dbReference type="EC" id="3.6.4.13" evidence="1"/>